<evidence type="ECO:0008006" key="3">
    <source>
        <dbReference type="Google" id="ProtNLM"/>
    </source>
</evidence>
<reference evidence="1 2" key="1">
    <citation type="submission" date="2019-09" db="EMBL/GenBank/DDBJ databases">
        <authorList>
            <person name="Duangmal K."/>
            <person name="Teo W.F.A."/>
            <person name="Lipun K."/>
        </authorList>
    </citation>
    <scope>NUCLEOTIDE SEQUENCE [LARGE SCALE GENOMIC DNA]</scope>
    <source>
        <strain evidence="1 2">K1PN6</strain>
    </source>
</reference>
<dbReference type="AlphaFoldDB" id="A0A5N8X0Q6"/>
<gene>
    <name evidence="1" type="ORF">FPZ41_33400</name>
</gene>
<sequence>MPVDYDPAVARERSTWTAVGRRGVCFKRLDDPYSGGVRSWRKHTVRVTTAALIGTVTPPLTAPRGALVRGGEVVPLRFLS</sequence>
<name>A0A5N8X0Q6_9ACTN</name>
<accession>A0A5N8X0Q6</accession>
<protein>
    <recommendedName>
        <fullName evidence="3">ATP-dependent DNA ligase family profile domain-containing protein</fullName>
    </recommendedName>
</protein>
<dbReference type="RefSeq" id="WP_152867344.1">
    <property type="nucleotide sequence ID" value="NZ_VMNX01000178.1"/>
</dbReference>
<evidence type="ECO:0000313" key="1">
    <source>
        <dbReference type="EMBL" id="MPY53203.1"/>
    </source>
</evidence>
<proteinExistence type="predicted"/>
<evidence type="ECO:0000313" key="2">
    <source>
        <dbReference type="Proteomes" id="UP000373149"/>
    </source>
</evidence>
<dbReference type="Proteomes" id="UP000373149">
    <property type="component" value="Unassembled WGS sequence"/>
</dbReference>
<organism evidence="1 2">
    <name type="scientific">Streptomyces acidicola</name>
    <dbReference type="NCBI Taxonomy" id="2596892"/>
    <lineage>
        <taxon>Bacteria</taxon>
        <taxon>Bacillati</taxon>
        <taxon>Actinomycetota</taxon>
        <taxon>Actinomycetes</taxon>
        <taxon>Kitasatosporales</taxon>
        <taxon>Streptomycetaceae</taxon>
        <taxon>Streptomyces</taxon>
    </lineage>
</organism>
<comment type="caution">
    <text evidence="1">The sequence shown here is derived from an EMBL/GenBank/DDBJ whole genome shotgun (WGS) entry which is preliminary data.</text>
</comment>
<keyword evidence="2" id="KW-1185">Reference proteome</keyword>
<dbReference type="EMBL" id="VMNX01000178">
    <property type="protein sequence ID" value="MPY53203.1"/>
    <property type="molecule type" value="Genomic_DNA"/>
</dbReference>